<accession>A0A0V0QGT7</accession>
<dbReference type="Proteomes" id="UP000054937">
    <property type="component" value="Unassembled WGS sequence"/>
</dbReference>
<organism evidence="2 3">
    <name type="scientific">Pseudocohnilembus persalinus</name>
    <name type="common">Ciliate</name>
    <dbReference type="NCBI Taxonomy" id="266149"/>
    <lineage>
        <taxon>Eukaryota</taxon>
        <taxon>Sar</taxon>
        <taxon>Alveolata</taxon>
        <taxon>Ciliophora</taxon>
        <taxon>Intramacronucleata</taxon>
        <taxon>Oligohymenophorea</taxon>
        <taxon>Scuticociliatia</taxon>
        <taxon>Philasterida</taxon>
        <taxon>Pseudocohnilembidae</taxon>
        <taxon>Pseudocohnilembus</taxon>
    </lineage>
</organism>
<dbReference type="OMA" id="QIDFFEY"/>
<dbReference type="InParanoid" id="A0A0V0QGT7"/>
<reference evidence="2 3" key="1">
    <citation type="journal article" date="2015" name="Sci. Rep.">
        <title>Genome of the facultative scuticociliatosis pathogen Pseudocohnilembus persalinus provides insight into its virulence through horizontal gene transfer.</title>
        <authorList>
            <person name="Xiong J."/>
            <person name="Wang G."/>
            <person name="Cheng J."/>
            <person name="Tian M."/>
            <person name="Pan X."/>
            <person name="Warren A."/>
            <person name="Jiang C."/>
            <person name="Yuan D."/>
            <person name="Miao W."/>
        </authorList>
    </citation>
    <scope>NUCLEOTIDE SEQUENCE [LARGE SCALE GENOMIC DNA]</scope>
    <source>
        <strain evidence="2">36N120E</strain>
    </source>
</reference>
<dbReference type="AlphaFoldDB" id="A0A0V0QGT7"/>
<evidence type="ECO:0000313" key="2">
    <source>
        <dbReference type="EMBL" id="KRX01491.1"/>
    </source>
</evidence>
<evidence type="ECO:0000256" key="1">
    <source>
        <dbReference type="SAM" id="MobiDB-lite"/>
    </source>
</evidence>
<feature type="region of interest" description="Disordered" evidence="1">
    <location>
        <begin position="1"/>
        <end position="22"/>
    </location>
</feature>
<evidence type="ECO:0000313" key="3">
    <source>
        <dbReference type="Proteomes" id="UP000054937"/>
    </source>
</evidence>
<keyword evidence="3" id="KW-1185">Reference proteome</keyword>
<protein>
    <submittedName>
        <fullName evidence="2">Uncharacterized protein</fullName>
    </submittedName>
</protein>
<name>A0A0V0QGT7_PSEPJ</name>
<dbReference type="EMBL" id="LDAU01000170">
    <property type="protein sequence ID" value="KRX01491.1"/>
    <property type="molecule type" value="Genomic_DNA"/>
</dbReference>
<proteinExistence type="predicted"/>
<sequence>MQEDKKKMTKQEKEQQRLEKQKQLTEKCAQNFQELSSSISSNNLQNFQNFFDKTDVTKLAKTENNDLIINYVHLFQTMLSKTDIKTVQEEVLQKLTDKQQIDFFEYLNKSFEMVGKGQETKYHPNFLLQVHGLLISAAGVSIILKATGRKFSLVTRTDNGLSELAAF</sequence>
<comment type="caution">
    <text evidence="2">The sequence shown here is derived from an EMBL/GenBank/DDBJ whole genome shotgun (WGS) entry which is preliminary data.</text>
</comment>
<gene>
    <name evidence="2" type="ORF">PPERSA_01394</name>
</gene>